<feature type="domain" description="Dipeptidylpeptidase IV N-terminal" evidence="3">
    <location>
        <begin position="374"/>
        <end position="531"/>
    </location>
</feature>
<feature type="domain" description="Peptidase S9 prolyl oligopeptidase catalytic" evidence="2">
    <location>
        <begin position="630"/>
        <end position="824"/>
    </location>
</feature>
<keyword evidence="4" id="KW-0031">Aminopeptidase</keyword>
<dbReference type="Proteomes" id="UP000246964">
    <property type="component" value="Unassembled WGS sequence"/>
</dbReference>
<evidence type="ECO:0000259" key="3">
    <source>
        <dbReference type="Pfam" id="PF00930"/>
    </source>
</evidence>
<reference evidence="4 5" key="1">
    <citation type="submission" date="2018-05" db="EMBL/GenBank/DDBJ databases">
        <title>Freshwater and sediment microbial communities from various areas in North America, analyzing microbe dynamics in response to fracking.</title>
        <authorList>
            <person name="Lamendella R."/>
        </authorList>
    </citation>
    <scope>NUCLEOTIDE SEQUENCE [LARGE SCALE GENOMIC DNA]</scope>
    <source>
        <strain evidence="4 5">125B1</strain>
    </source>
</reference>
<dbReference type="PANTHER" id="PTHR11731:SF193">
    <property type="entry name" value="DIPEPTIDYL PEPTIDASE 9"/>
    <property type="match status" value="1"/>
</dbReference>
<organism evidence="4 5">
    <name type="scientific">Pseudidiomarina maritima</name>
    <dbReference type="NCBI Taxonomy" id="519453"/>
    <lineage>
        <taxon>Bacteria</taxon>
        <taxon>Pseudomonadati</taxon>
        <taxon>Pseudomonadota</taxon>
        <taxon>Gammaproteobacteria</taxon>
        <taxon>Alteromonadales</taxon>
        <taxon>Idiomarinaceae</taxon>
        <taxon>Pseudidiomarina</taxon>
    </lineage>
</organism>
<dbReference type="EMBL" id="QGTT01000002">
    <property type="protein sequence ID" value="PWW15209.1"/>
    <property type="molecule type" value="Genomic_DNA"/>
</dbReference>
<comment type="caution">
    <text evidence="4">The sequence shown here is derived from an EMBL/GenBank/DDBJ whole genome shotgun (WGS) entry which is preliminary data.</text>
</comment>
<dbReference type="GO" id="GO:0004177">
    <property type="term" value="F:aminopeptidase activity"/>
    <property type="evidence" value="ECO:0007669"/>
    <property type="project" value="UniProtKB-KW"/>
</dbReference>
<sequence>MKTKVAIAIAAALLSAACATTTPTSSTAATQVTPAVLATAPNSQAQVGQELTLKQIMADQDWVARSPESAYWMLDGSGVLYQQKRAGSQLRDWFHQPLTKAAHQVPLERLHNYAYNGGVYNQDRSLIAYTFEGNIFVKQVVNGETSQLTRDEARQSQLQFLTDGRLAYRQGNDFFVVDVNTGKTEQIASLVSQDKPQANQAPKDFIAREQQQLIEFVQLERQQRAERFAQQQELQQKNPSLAPESFYLGKGKQLVAASLSPAGDKMIVAISDPQQWRADGDIMPNYVTEDGRVAAESVRARVADAKPVEHQLLVLDLTSGEQTQLTYNSLPGWNEDVLAAVRKENYAAEGKTYTSKEQPRPITLMQDWGWQAGAVRWTHDGQHAAVMLEAWDNKDRWIASIDFAGKKLVNQERLHDEAWINYTHNEFGFLPNSDTLWFQSEADGYAHLYVKPLTGKIKQLTQGSFVTEDPTVSHTGDYIYFSANQPHPGNYEVFRVHTATAELEQLTRLGGINNYELSPQEDKLLIKHSAALQPEELYVQTLDDAAQPERLTTTVTDSFMAFDWVAPEIVPIPSSHVDHPIYTRVYYPKDYDANRAEKYPAVVFIHGAGYLQNAHAGWSGYQREFMFHTFLTQQGYVVLDLDYRGSKGYGRDWRTAIYRQMGTPEVEDLVDVVNWAGANANVDVERMGTYGGSYGGFLTFMALFKEPGLFKAGSALRPVSDWAHYNTGYTSNILNLPDDDPIAYRRSSPLYFTEGLQDALLINSPMVDDNVFFQDSVRVVQRLIEHEKENFETAIFPVEPHGFRQPSSWLDEYRRIFKLFEDNLK</sequence>
<keyword evidence="1" id="KW-0732">Signal</keyword>
<dbReference type="InterPro" id="IPR001375">
    <property type="entry name" value="Peptidase_S9_cat"/>
</dbReference>
<dbReference type="GO" id="GO:0008236">
    <property type="term" value="F:serine-type peptidase activity"/>
    <property type="evidence" value="ECO:0007669"/>
    <property type="project" value="InterPro"/>
</dbReference>
<protein>
    <submittedName>
        <fullName evidence="4">Dipeptidyl aminopeptidase/acylaminoacyl peptidase</fullName>
    </submittedName>
</protein>
<dbReference type="STRING" id="519453.SAMN04488070_0602"/>
<dbReference type="Gene3D" id="2.120.10.30">
    <property type="entry name" value="TolB, C-terminal domain"/>
    <property type="match status" value="1"/>
</dbReference>
<dbReference type="InterPro" id="IPR050278">
    <property type="entry name" value="Serine_Prot_S9B/DPPIV"/>
</dbReference>
<dbReference type="Pfam" id="PF00326">
    <property type="entry name" value="Peptidase_S9"/>
    <property type="match status" value="1"/>
</dbReference>
<feature type="chain" id="PRO_5016425634" evidence="1">
    <location>
        <begin position="29"/>
        <end position="825"/>
    </location>
</feature>
<dbReference type="Gene3D" id="2.140.10.30">
    <property type="entry name" value="Dipeptidylpeptidase IV, N-terminal domain"/>
    <property type="match status" value="1"/>
</dbReference>
<dbReference type="PROSITE" id="PS51257">
    <property type="entry name" value="PROKAR_LIPOPROTEIN"/>
    <property type="match status" value="1"/>
</dbReference>
<dbReference type="Gene3D" id="3.40.50.1820">
    <property type="entry name" value="alpha/beta hydrolase"/>
    <property type="match status" value="1"/>
</dbReference>
<keyword evidence="4" id="KW-0645">Protease</keyword>
<accession>A0A317QBZ3</accession>
<dbReference type="InterPro" id="IPR011042">
    <property type="entry name" value="6-blade_b-propeller_TolB-like"/>
</dbReference>
<dbReference type="AlphaFoldDB" id="A0A317QBZ3"/>
<dbReference type="SUPFAM" id="SSF82171">
    <property type="entry name" value="DPP6 N-terminal domain-like"/>
    <property type="match status" value="1"/>
</dbReference>
<evidence type="ECO:0000256" key="1">
    <source>
        <dbReference type="SAM" id="SignalP"/>
    </source>
</evidence>
<evidence type="ECO:0000313" key="5">
    <source>
        <dbReference type="Proteomes" id="UP000246964"/>
    </source>
</evidence>
<dbReference type="PANTHER" id="PTHR11731">
    <property type="entry name" value="PROTEASE FAMILY S9B,C DIPEPTIDYL-PEPTIDASE IV-RELATED"/>
    <property type="match status" value="1"/>
</dbReference>
<dbReference type="Pfam" id="PF00930">
    <property type="entry name" value="DPPIV_N"/>
    <property type="match status" value="1"/>
</dbReference>
<dbReference type="GO" id="GO:0008239">
    <property type="term" value="F:dipeptidyl-peptidase activity"/>
    <property type="evidence" value="ECO:0007669"/>
    <property type="project" value="TreeGrafter"/>
</dbReference>
<dbReference type="RefSeq" id="WP_181394885.1">
    <property type="nucleotide sequence ID" value="NZ_QGTT01000002.1"/>
</dbReference>
<proteinExistence type="predicted"/>
<feature type="signal peptide" evidence="1">
    <location>
        <begin position="1"/>
        <end position="28"/>
    </location>
</feature>
<name>A0A317QBZ3_9GAMM</name>
<keyword evidence="4" id="KW-0378">Hydrolase</keyword>
<keyword evidence="5" id="KW-1185">Reference proteome</keyword>
<dbReference type="InterPro" id="IPR029058">
    <property type="entry name" value="AB_hydrolase_fold"/>
</dbReference>
<dbReference type="InterPro" id="IPR002469">
    <property type="entry name" value="Peptidase_S9B_N"/>
</dbReference>
<dbReference type="GO" id="GO:0006508">
    <property type="term" value="P:proteolysis"/>
    <property type="evidence" value="ECO:0007669"/>
    <property type="project" value="InterPro"/>
</dbReference>
<gene>
    <name evidence="4" type="ORF">DET45_102214</name>
</gene>
<evidence type="ECO:0000313" key="4">
    <source>
        <dbReference type="EMBL" id="PWW15209.1"/>
    </source>
</evidence>
<dbReference type="SUPFAM" id="SSF53474">
    <property type="entry name" value="alpha/beta-Hydrolases"/>
    <property type="match status" value="1"/>
</dbReference>
<evidence type="ECO:0000259" key="2">
    <source>
        <dbReference type="Pfam" id="PF00326"/>
    </source>
</evidence>